<feature type="domain" description="HTH LytTR-type" evidence="7">
    <location>
        <begin position="152"/>
        <end position="244"/>
    </location>
</feature>
<feature type="modified residue" description="4-aspartylphosphate" evidence="5">
    <location>
        <position position="58"/>
    </location>
</feature>
<evidence type="ECO:0000259" key="7">
    <source>
        <dbReference type="PROSITE" id="PS50930"/>
    </source>
</evidence>
<evidence type="ECO:0000256" key="5">
    <source>
        <dbReference type="PROSITE-ProRule" id="PRU00169"/>
    </source>
</evidence>
<keyword evidence="1" id="KW-0963">Cytoplasm</keyword>
<accession>A0A7X0Y2U1</accession>
<evidence type="ECO:0000313" key="8">
    <source>
        <dbReference type="EMBL" id="MBC1935848.1"/>
    </source>
</evidence>
<sequence length="248" mass="28666">MQIFIVEDQVVQRDKLIEMANELISEHDYPFELNPVTEPVAILNEIKKFDPPNIYFLDIDLQSHKSGIDFALEIRELDVHGYIIFITSLTDKLYEIVEQYITPAAYVIKHESNILLSKSDIAFALQSVSGREKLRESTDIYTFMVGADEERLPYDDILYFETIPRTKKITLYTRNGIYTIVDFLKNVKESLSGHSQFSGVNSYLVNLNNVVSIDRKNGVIILVDDIKIHAGRRVINTIYKQFQELNRP</sequence>
<keyword evidence="3" id="KW-0010">Activator</keyword>
<comment type="function">
    <text evidence="4">Required for high-level post-exponential phase expression of a series of secreted proteins.</text>
</comment>
<dbReference type="SMART" id="SM00850">
    <property type="entry name" value="LytTR"/>
    <property type="match status" value="1"/>
</dbReference>
<evidence type="ECO:0000256" key="2">
    <source>
        <dbReference type="ARBA" id="ARBA00023012"/>
    </source>
</evidence>
<protein>
    <submittedName>
        <fullName evidence="8">Response regulator transcription factor</fullName>
    </submittedName>
</protein>
<keyword evidence="5" id="KW-0597">Phosphoprotein</keyword>
<reference evidence="8 9" key="1">
    <citation type="submission" date="2020-03" db="EMBL/GenBank/DDBJ databases">
        <title>Soil Listeria distribution.</title>
        <authorList>
            <person name="Liao J."/>
            <person name="Wiedmann M."/>
        </authorList>
    </citation>
    <scope>NUCLEOTIDE SEQUENCE [LARGE SCALE GENOMIC DNA]</scope>
    <source>
        <strain evidence="8 9">FSL L7-0741</strain>
    </source>
</reference>
<evidence type="ECO:0000256" key="3">
    <source>
        <dbReference type="ARBA" id="ARBA00023159"/>
    </source>
</evidence>
<evidence type="ECO:0000256" key="1">
    <source>
        <dbReference type="ARBA" id="ARBA00022490"/>
    </source>
</evidence>
<dbReference type="PROSITE" id="PS50930">
    <property type="entry name" value="HTH_LYTTR"/>
    <property type="match status" value="1"/>
</dbReference>
<dbReference type="Proteomes" id="UP000535908">
    <property type="component" value="Unassembled WGS sequence"/>
</dbReference>
<dbReference type="PANTHER" id="PTHR37299:SF3">
    <property type="entry name" value="STAGE 0 SPORULATION PROTEIN A HOMOLOG"/>
    <property type="match status" value="1"/>
</dbReference>
<keyword evidence="2" id="KW-0902">Two-component regulatory system</keyword>
<dbReference type="SUPFAM" id="SSF52172">
    <property type="entry name" value="CheY-like"/>
    <property type="match status" value="1"/>
</dbReference>
<gene>
    <name evidence="8" type="ORF">HCA69_05675</name>
</gene>
<dbReference type="AlphaFoldDB" id="A0A7X0Y2U1"/>
<proteinExistence type="predicted"/>
<evidence type="ECO:0000259" key="6">
    <source>
        <dbReference type="PROSITE" id="PS50110"/>
    </source>
</evidence>
<dbReference type="InterPro" id="IPR001789">
    <property type="entry name" value="Sig_transdc_resp-reg_receiver"/>
</dbReference>
<organism evidence="8 9">
    <name type="scientific">Listeria grandensis</name>
    <dbReference type="NCBI Taxonomy" id="1494963"/>
    <lineage>
        <taxon>Bacteria</taxon>
        <taxon>Bacillati</taxon>
        <taxon>Bacillota</taxon>
        <taxon>Bacilli</taxon>
        <taxon>Bacillales</taxon>
        <taxon>Listeriaceae</taxon>
        <taxon>Listeria</taxon>
    </lineage>
</organism>
<dbReference type="PROSITE" id="PS50110">
    <property type="entry name" value="RESPONSE_REGULATORY"/>
    <property type="match status" value="1"/>
</dbReference>
<feature type="domain" description="Response regulatory" evidence="6">
    <location>
        <begin position="2"/>
        <end position="124"/>
    </location>
</feature>
<dbReference type="Pfam" id="PF04397">
    <property type="entry name" value="LytTR"/>
    <property type="match status" value="1"/>
</dbReference>
<dbReference type="InterPro" id="IPR011006">
    <property type="entry name" value="CheY-like_superfamily"/>
</dbReference>
<comment type="caution">
    <text evidence="8">The sequence shown here is derived from an EMBL/GenBank/DDBJ whole genome shotgun (WGS) entry which is preliminary data.</text>
</comment>
<dbReference type="GO" id="GO:0003677">
    <property type="term" value="F:DNA binding"/>
    <property type="evidence" value="ECO:0007669"/>
    <property type="project" value="InterPro"/>
</dbReference>
<dbReference type="InterPro" id="IPR007492">
    <property type="entry name" value="LytTR_DNA-bd_dom"/>
</dbReference>
<dbReference type="InterPro" id="IPR046947">
    <property type="entry name" value="LytR-like"/>
</dbReference>
<dbReference type="GO" id="GO:0000156">
    <property type="term" value="F:phosphorelay response regulator activity"/>
    <property type="evidence" value="ECO:0007669"/>
    <property type="project" value="InterPro"/>
</dbReference>
<dbReference type="Gene3D" id="2.40.50.1020">
    <property type="entry name" value="LytTr DNA-binding domain"/>
    <property type="match status" value="1"/>
</dbReference>
<name>A0A7X0Y2U1_9LIST</name>
<dbReference type="RefSeq" id="WP_185525729.1">
    <property type="nucleotide sequence ID" value="NZ_JAARWN010000003.1"/>
</dbReference>
<evidence type="ECO:0000313" key="9">
    <source>
        <dbReference type="Proteomes" id="UP000535908"/>
    </source>
</evidence>
<dbReference type="EMBL" id="JAARWN010000003">
    <property type="protein sequence ID" value="MBC1935848.1"/>
    <property type="molecule type" value="Genomic_DNA"/>
</dbReference>
<evidence type="ECO:0000256" key="4">
    <source>
        <dbReference type="ARBA" id="ARBA00037164"/>
    </source>
</evidence>
<dbReference type="PANTHER" id="PTHR37299">
    <property type="entry name" value="TRANSCRIPTIONAL REGULATOR-RELATED"/>
    <property type="match status" value="1"/>
</dbReference>
<dbReference type="Gene3D" id="3.40.50.2300">
    <property type="match status" value="1"/>
</dbReference>